<sequence>MLTCEDRHRPRVKSQSFRSKRWAVAREPERYKCNRLPVDFGKREILRLEPVKCVKIARTSSCVRVGLRGNLFGASRRKINISTLVG</sequence>
<accession>A0A7R8V6E2</accession>
<dbReference type="InParanoid" id="A0A7R8V6E2"/>
<reference evidence="1 2" key="1">
    <citation type="submission" date="2020-11" db="EMBL/GenBank/DDBJ databases">
        <authorList>
            <person name="Wallbank WR R."/>
            <person name="Pardo Diaz C."/>
            <person name="Kozak K."/>
            <person name="Martin S."/>
            <person name="Jiggins C."/>
            <person name="Moest M."/>
            <person name="Warren A I."/>
            <person name="Generalovic N T."/>
            <person name="Byers J.R.P. K."/>
            <person name="Montejo-Kovacevich G."/>
            <person name="Yen C E."/>
        </authorList>
    </citation>
    <scope>NUCLEOTIDE SEQUENCE [LARGE SCALE GENOMIC DNA]</scope>
</reference>
<evidence type="ECO:0000313" key="2">
    <source>
        <dbReference type="Proteomes" id="UP000594454"/>
    </source>
</evidence>
<protein>
    <submittedName>
        <fullName evidence="1">Uncharacterized protein</fullName>
    </submittedName>
</protein>
<dbReference type="AlphaFoldDB" id="A0A7R8V6E2"/>
<gene>
    <name evidence="1" type="ORF">HERILL_LOCUS15176</name>
</gene>
<organism evidence="1 2">
    <name type="scientific">Hermetia illucens</name>
    <name type="common">Black soldier fly</name>
    <dbReference type="NCBI Taxonomy" id="343691"/>
    <lineage>
        <taxon>Eukaryota</taxon>
        <taxon>Metazoa</taxon>
        <taxon>Ecdysozoa</taxon>
        <taxon>Arthropoda</taxon>
        <taxon>Hexapoda</taxon>
        <taxon>Insecta</taxon>
        <taxon>Pterygota</taxon>
        <taxon>Neoptera</taxon>
        <taxon>Endopterygota</taxon>
        <taxon>Diptera</taxon>
        <taxon>Brachycera</taxon>
        <taxon>Stratiomyomorpha</taxon>
        <taxon>Stratiomyidae</taxon>
        <taxon>Hermetiinae</taxon>
        <taxon>Hermetia</taxon>
    </lineage>
</organism>
<dbReference type="Proteomes" id="UP000594454">
    <property type="component" value="Chromosome 6"/>
</dbReference>
<proteinExistence type="predicted"/>
<keyword evidence="2" id="KW-1185">Reference proteome</keyword>
<name>A0A7R8V6E2_HERIL</name>
<dbReference type="EMBL" id="LR899014">
    <property type="protein sequence ID" value="CAD7092847.1"/>
    <property type="molecule type" value="Genomic_DNA"/>
</dbReference>
<evidence type="ECO:0000313" key="1">
    <source>
        <dbReference type="EMBL" id="CAD7092847.1"/>
    </source>
</evidence>